<dbReference type="AlphaFoldDB" id="A0A9P4DAY8"/>
<protein>
    <submittedName>
        <fullName evidence="1">Uncharacterized protein</fullName>
    </submittedName>
</protein>
<dbReference type="RefSeq" id="WP_003425620.1">
    <property type="nucleotide sequence ID" value="NZ_BIMY01000032.1"/>
</dbReference>
<organism evidence="1 2">
    <name type="scientific">Clostridioides difficile</name>
    <name type="common">Peptoclostridium difficile</name>
    <dbReference type="NCBI Taxonomy" id="1496"/>
    <lineage>
        <taxon>Bacteria</taxon>
        <taxon>Bacillati</taxon>
        <taxon>Bacillota</taxon>
        <taxon>Clostridia</taxon>
        <taxon>Peptostreptococcales</taxon>
        <taxon>Peptostreptococcaceae</taxon>
        <taxon>Clostridioides</taxon>
    </lineage>
</organism>
<reference evidence="1" key="2">
    <citation type="submission" date="2021-06" db="EMBL/GenBank/DDBJ databases">
        <authorList>
            <consortium name="NCBI Pathogen Detection Project"/>
        </authorList>
    </citation>
    <scope>NUCLEOTIDE SEQUENCE</scope>
    <source>
        <strain evidence="1">Clostridioides</strain>
    </source>
</reference>
<reference evidence="1" key="1">
    <citation type="journal article" date="2018" name="Genome Biol.">
        <title>SKESA: strategic k-mer extension for scrupulous assemblies.</title>
        <authorList>
            <person name="Souvorov A."/>
            <person name="Agarwala R."/>
            <person name="Lipman D.J."/>
        </authorList>
    </citation>
    <scope>NUCLEOTIDE SEQUENCE</scope>
    <source>
        <strain evidence="1">Clostridioides</strain>
    </source>
</reference>
<evidence type="ECO:0000313" key="2">
    <source>
        <dbReference type="Proteomes" id="UP000879542"/>
    </source>
</evidence>
<dbReference type="Proteomes" id="UP000879542">
    <property type="component" value="Unassembled WGS sequence"/>
</dbReference>
<accession>A0A9P4DAY8</accession>
<evidence type="ECO:0000313" key="1">
    <source>
        <dbReference type="EMBL" id="HBH2621732.1"/>
    </source>
</evidence>
<name>A0A9P4DAY8_CLODI</name>
<gene>
    <name evidence="1" type="ORF">KRQ00_003541</name>
</gene>
<comment type="caution">
    <text evidence="1">The sequence shown here is derived from an EMBL/GenBank/DDBJ whole genome shotgun (WGS) entry which is preliminary data.</text>
</comment>
<proteinExistence type="predicted"/>
<sequence>MNQEKEKANDLLLKLELLKKINPQEFGYISGRIDVNIEKLKQETERNKSKKIRYRKGA</sequence>
<dbReference type="EMBL" id="DAEQIJ010000026">
    <property type="protein sequence ID" value="HBH2621732.1"/>
    <property type="molecule type" value="Genomic_DNA"/>
</dbReference>